<dbReference type="Proteomes" id="UP000051655">
    <property type="component" value="Unassembled WGS sequence"/>
</dbReference>
<evidence type="ECO:0000256" key="6">
    <source>
        <dbReference type="ARBA" id="ARBA00022989"/>
    </source>
</evidence>
<accession>A0A0R2JM25</accession>
<dbReference type="STRING" id="1616.IV73_GL000746"/>
<dbReference type="PANTHER" id="PTHR12428:SF65">
    <property type="entry name" value="CYTOCHROME C OXIDASE ASSEMBLY PROTEIN COX18, MITOCHONDRIAL"/>
    <property type="match status" value="1"/>
</dbReference>
<dbReference type="InterPro" id="IPR028055">
    <property type="entry name" value="YidC/Oxa/ALB_C"/>
</dbReference>
<feature type="transmembrane region" description="Helical" evidence="11">
    <location>
        <begin position="119"/>
        <end position="144"/>
    </location>
</feature>
<keyword evidence="3" id="KW-1003">Cell membrane</keyword>
<dbReference type="CDD" id="cd20070">
    <property type="entry name" value="5TM_YidC_Alb3"/>
    <property type="match status" value="1"/>
</dbReference>
<keyword evidence="7 11" id="KW-0472">Membrane</keyword>
<dbReference type="NCBIfam" id="TIGR03592">
    <property type="entry name" value="yidC_oxa1_cterm"/>
    <property type="match status" value="1"/>
</dbReference>
<dbReference type="InterPro" id="IPR001708">
    <property type="entry name" value="YidC/ALB3/OXA1/COX18"/>
</dbReference>
<dbReference type="RefSeq" id="WP_057754970.1">
    <property type="nucleotide sequence ID" value="NZ_JQBP01000003.1"/>
</dbReference>
<keyword evidence="14" id="KW-1185">Reference proteome</keyword>
<dbReference type="GO" id="GO:0015031">
    <property type="term" value="P:protein transport"/>
    <property type="evidence" value="ECO:0007669"/>
    <property type="project" value="UniProtKB-KW"/>
</dbReference>
<evidence type="ECO:0000313" key="13">
    <source>
        <dbReference type="EMBL" id="KRN74989.1"/>
    </source>
</evidence>
<dbReference type="AlphaFoldDB" id="A0A0R2JM25"/>
<evidence type="ECO:0000256" key="4">
    <source>
        <dbReference type="ARBA" id="ARBA00022692"/>
    </source>
</evidence>
<comment type="caution">
    <text evidence="13">The sequence shown here is derived from an EMBL/GenBank/DDBJ whole genome shotgun (WGS) entry which is preliminary data.</text>
</comment>
<evidence type="ECO:0000256" key="8">
    <source>
        <dbReference type="ARBA" id="ARBA00023186"/>
    </source>
</evidence>
<dbReference type="GO" id="GO:0051205">
    <property type="term" value="P:protein insertion into membrane"/>
    <property type="evidence" value="ECO:0007669"/>
    <property type="project" value="TreeGrafter"/>
</dbReference>
<keyword evidence="2" id="KW-0813">Transport</keyword>
<feature type="transmembrane region" description="Helical" evidence="11">
    <location>
        <begin position="180"/>
        <end position="199"/>
    </location>
</feature>
<protein>
    <recommendedName>
        <fullName evidence="12">Membrane insertase YidC/Oxa/ALB C-terminal domain-containing protein</fullName>
    </recommendedName>
</protein>
<keyword evidence="4 9" id="KW-0812">Transmembrane</keyword>
<reference evidence="13 14" key="1">
    <citation type="journal article" date="2015" name="Genome Announc.">
        <title>Expanding the biotechnology potential of lactobacilli through comparative genomics of 213 strains and associated genera.</title>
        <authorList>
            <person name="Sun Z."/>
            <person name="Harris H.M."/>
            <person name="McCann A."/>
            <person name="Guo C."/>
            <person name="Argimon S."/>
            <person name="Zhang W."/>
            <person name="Yang X."/>
            <person name="Jeffery I.B."/>
            <person name="Cooney J.C."/>
            <person name="Kagawa T.F."/>
            <person name="Liu W."/>
            <person name="Song Y."/>
            <person name="Salvetti E."/>
            <person name="Wrobel A."/>
            <person name="Rasinkangas P."/>
            <person name="Parkhill J."/>
            <person name="Rea M.C."/>
            <person name="O'Sullivan O."/>
            <person name="Ritari J."/>
            <person name="Douillard F.P."/>
            <person name="Paul Ross R."/>
            <person name="Yang R."/>
            <person name="Briner A.E."/>
            <person name="Felis G.E."/>
            <person name="de Vos W.M."/>
            <person name="Barrangou R."/>
            <person name="Klaenhammer T.R."/>
            <person name="Caufield P.W."/>
            <person name="Cui Y."/>
            <person name="Zhang H."/>
            <person name="O'Toole P.W."/>
        </authorList>
    </citation>
    <scope>NUCLEOTIDE SEQUENCE [LARGE SCALE GENOMIC DNA]</scope>
    <source>
        <strain evidence="13 14">DSM 20593</strain>
    </source>
</reference>
<evidence type="ECO:0000256" key="2">
    <source>
        <dbReference type="ARBA" id="ARBA00022448"/>
    </source>
</evidence>
<evidence type="ECO:0000256" key="10">
    <source>
        <dbReference type="SAM" id="MobiDB-lite"/>
    </source>
</evidence>
<dbReference type="GO" id="GO:0032977">
    <property type="term" value="F:membrane insertase activity"/>
    <property type="evidence" value="ECO:0007669"/>
    <property type="project" value="InterPro"/>
</dbReference>
<keyword evidence="6 11" id="KW-1133">Transmembrane helix</keyword>
<dbReference type="OrthoDB" id="9780552at2"/>
<dbReference type="GO" id="GO:0005886">
    <property type="term" value="C:plasma membrane"/>
    <property type="evidence" value="ECO:0007669"/>
    <property type="project" value="UniProtKB-SubCell"/>
</dbReference>
<feature type="domain" description="Membrane insertase YidC/Oxa/ALB C-terminal" evidence="12">
    <location>
        <begin position="48"/>
        <end position="250"/>
    </location>
</feature>
<sequence>MKIKGLTPMLIIILVIMFFTGKIYILAPYLANFMQIVEHMFNDSNAIGWSILILTFIVRIVLLPMQLHQSRNMTIQQEKMRLLQPQLNRVQEAQKAAKTPEEQMRASQAMMHIYRENNVSLLGGMNFTTLIIQWPIFSGLYAAINPHIIHGWSHMDWAVTQATSIKDANFFGIQLAQSSLWLAIATGLIYLAQSYLSMLGIPEEQKKQMKSMMFMMPIMMFMMTYFTNAGIGLYFFGGAVIMVMQTLLINLWRPRLRQHVKNTFTVKDVVEDALAGKIQAPQVDKNSSFMERMAAAQEAATKQQDQQADKSASQETPAQQSEINLEKKLTNRERNEQRRQQNQND</sequence>
<comment type="similarity">
    <text evidence="9">Belongs to the OXA1/ALB3/YidC family.</text>
</comment>
<feature type="compositionally biased region" description="Basic and acidic residues" evidence="10">
    <location>
        <begin position="324"/>
        <end position="339"/>
    </location>
</feature>
<evidence type="ECO:0000256" key="9">
    <source>
        <dbReference type="RuleBase" id="RU003945"/>
    </source>
</evidence>
<feature type="transmembrane region" description="Helical" evidence="11">
    <location>
        <begin position="7"/>
        <end position="27"/>
    </location>
</feature>
<keyword evidence="5" id="KW-0653">Protein transport</keyword>
<dbReference type="PANTHER" id="PTHR12428">
    <property type="entry name" value="OXA1"/>
    <property type="match status" value="1"/>
</dbReference>
<proteinExistence type="inferred from homology"/>
<comment type="subcellular location">
    <subcellularLocation>
        <location evidence="1">Cell membrane</location>
        <topology evidence="1">Multi-pass membrane protein</topology>
    </subcellularLocation>
    <subcellularLocation>
        <location evidence="9">Membrane</location>
        <topology evidence="9">Multi-pass membrane protein</topology>
    </subcellularLocation>
</comment>
<dbReference type="EMBL" id="JQBP01000003">
    <property type="protein sequence ID" value="KRN74989.1"/>
    <property type="molecule type" value="Genomic_DNA"/>
</dbReference>
<evidence type="ECO:0000256" key="1">
    <source>
        <dbReference type="ARBA" id="ARBA00004651"/>
    </source>
</evidence>
<keyword evidence="8" id="KW-0143">Chaperone</keyword>
<feature type="compositionally biased region" description="Low complexity" evidence="10">
    <location>
        <begin position="294"/>
        <end position="315"/>
    </location>
</feature>
<name>A0A0R2JM25_9LACO</name>
<feature type="region of interest" description="Disordered" evidence="10">
    <location>
        <begin position="292"/>
        <end position="345"/>
    </location>
</feature>
<dbReference type="InterPro" id="IPR047196">
    <property type="entry name" value="YidC_ALB_C"/>
</dbReference>
<organism evidence="13 14">
    <name type="scientific">Weissella kandleri</name>
    <dbReference type="NCBI Taxonomy" id="1616"/>
    <lineage>
        <taxon>Bacteria</taxon>
        <taxon>Bacillati</taxon>
        <taxon>Bacillota</taxon>
        <taxon>Bacilli</taxon>
        <taxon>Lactobacillales</taxon>
        <taxon>Lactobacillaceae</taxon>
        <taxon>Weissella</taxon>
    </lineage>
</organism>
<dbReference type="PATRIC" id="fig|1616.3.peg.766"/>
<evidence type="ECO:0000256" key="5">
    <source>
        <dbReference type="ARBA" id="ARBA00022927"/>
    </source>
</evidence>
<evidence type="ECO:0000256" key="3">
    <source>
        <dbReference type="ARBA" id="ARBA00022475"/>
    </source>
</evidence>
<gene>
    <name evidence="13" type="ORF">IV73_GL000746</name>
</gene>
<feature type="transmembrane region" description="Helical" evidence="11">
    <location>
        <begin position="47"/>
        <end position="65"/>
    </location>
</feature>
<evidence type="ECO:0000256" key="7">
    <source>
        <dbReference type="ARBA" id="ARBA00023136"/>
    </source>
</evidence>
<dbReference type="Pfam" id="PF02096">
    <property type="entry name" value="60KD_IMP"/>
    <property type="match status" value="1"/>
</dbReference>
<evidence type="ECO:0000259" key="12">
    <source>
        <dbReference type="Pfam" id="PF02096"/>
    </source>
</evidence>
<evidence type="ECO:0000256" key="11">
    <source>
        <dbReference type="SAM" id="Phobius"/>
    </source>
</evidence>
<evidence type="ECO:0000313" key="14">
    <source>
        <dbReference type="Proteomes" id="UP000051655"/>
    </source>
</evidence>